<comment type="caution">
    <text evidence="2">The sequence shown here is derived from an EMBL/GenBank/DDBJ whole genome shotgun (WGS) entry which is preliminary data.</text>
</comment>
<dbReference type="InterPro" id="IPR014710">
    <property type="entry name" value="RmlC-like_jellyroll"/>
</dbReference>
<accession>A0A7J5JV99</accession>
<evidence type="ECO:0000313" key="2">
    <source>
        <dbReference type="EMBL" id="KAB4455137.1"/>
    </source>
</evidence>
<dbReference type="InterPro" id="IPR013096">
    <property type="entry name" value="Cupin_2"/>
</dbReference>
<dbReference type="RefSeq" id="WP_211479219.1">
    <property type="nucleotide sequence ID" value="NZ_CP072224.1"/>
</dbReference>
<name>A0A7J5JV99_BACT4</name>
<organism evidence="2 3">
    <name type="scientific">Bacteroides thetaiotaomicron</name>
    <dbReference type="NCBI Taxonomy" id="818"/>
    <lineage>
        <taxon>Bacteria</taxon>
        <taxon>Pseudomonadati</taxon>
        <taxon>Bacteroidota</taxon>
        <taxon>Bacteroidia</taxon>
        <taxon>Bacteroidales</taxon>
        <taxon>Bacteroidaceae</taxon>
        <taxon>Bacteroides</taxon>
    </lineage>
</organism>
<gene>
    <name evidence="2" type="ORF">GAN75_15115</name>
</gene>
<evidence type="ECO:0000259" key="1">
    <source>
        <dbReference type="Pfam" id="PF07883"/>
    </source>
</evidence>
<feature type="domain" description="Cupin type-2" evidence="1">
    <location>
        <begin position="40"/>
        <end position="100"/>
    </location>
</feature>
<dbReference type="Proteomes" id="UP000436825">
    <property type="component" value="Unassembled WGS sequence"/>
</dbReference>
<sequence>MNESDGFITPPEHLKFLAKKLFGNCGEIIDGAIAYLEPDGGGPVKLHTHPHNHLFIVISGQAKVLLDKEEKIINENEAFLVKGEIPHSVWNNSQNTTVMLGISVK</sequence>
<dbReference type="InterPro" id="IPR011051">
    <property type="entry name" value="RmlC_Cupin_sf"/>
</dbReference>
<dbReference type="EMBL" id="WCRW01000009">
    <property type="protein sequence ID" value="KAB4455137.1"/>
    <property type="molecule type" value="Genomic_DNA"/>
</dbReference>
<dbReference type="Gene3D" id="2.60.120.10">
    <property type="entry name" value="Jelly Rolls"/>
    <property type="match status" value="1"/>
</dbReference>
<dbReference type="AlphaFoldDB" id="A0A7J5JV99"/>
<evidence type="ECO:0000313" key="3">
    <source>
        <dbReference type="Proteomes" id="UP000436825"/>
    </source>
</evidence>
<reference evidence="2 3" key="1">
    <citation type="journal article" date="2019" name="Nat. Med.">
        <title>A library of human gut bacterial isolates paired with longitudinal multiomics data enables mechanistic microbiome research.</title>
        <authorList>
            <person name="Poyet M."/>
            <person name="Groussin M."/>
            <person name="Gibbons S.M."/>
            <person name="Avila-Pacheco J."/>
            <person name="Jiang X."/>
            <person name="Kearney S.M."/>
            <person name="Perrotta A.R."/>
            <person name="Berdy B."/>
            <person name="Zhao S."/>
            <person name="Lieberman T.D."/>
            <person name="Swanson P.K."/>
            <person name="Smith M."/>
            <person name="Roesemann S."/>
            <person name="Alexander J.E."/>
            <person name="Rich S.A."/>
            <person name="Livny J."/>
            <person name="Vlamakis H."/>
            <person name="Clish C."/>
            <person name="Bullock K."/>
            <person name="Deik A."/>
            <person name="Scott J."/>
            <person name="Pierce K.A."/>
            <person name="Xavier R.J."/>
            <person name="Alm E.J."/>
        </authorList>
    </citation>
    <scope>NUCLEOTIDE SEQUENCE [LARGE SCALE GENOMIC DNA]</scope>
    <source>
        <strain evidence="2 3">BIOML-A160</strain>
    </source>
</reference>
<dbReference type="SUPFAM" id="SSF51182">
    <property type="entry name" value="RmlC-like cupins"/>
    <property type="match status" value="1"/>
</dbReference>
<proteinExistence type="predicted"/>
<protein>
    <submittedName>
        <fullName evidence="2">Cupin domain-containing protein</fullName>
    </submittedName>
</protein>
<dbReference type="Pfam" id="PF07883">
    <property type="entry name" value="Cupin_2"/>
    <property type="match status" value="1"/>
</dbReference>